<keyword evidence="1" id="KW-1133">Transmembrane helix</keyword>
<evidence type="ECO:0000313" key="5">
    <source>
        <dbReference type="Proteomes" id="UP000435060"/>
    </source>
</evidence>
<evidence type="ECO:0000259" key="2">
    <source>
        <dbReference type="Pfam" id="PF04892"/>
    </source>
</evidence>
<keyword evidence="1" id="KW-0812">Transmembrane</keyword>
<proteinExistence type="predicted"/>
<dbReference type="Proteomes" id="UP000435423">
    <property type="component" value="Unassembled WGS sequence"/>
</dbReference>
<comment type="caution">
    <text evidence="4">The sequence shown here is derived from an EMBL/GenBank/DDBJ whole genome shotgun (WGS) entry which is preliminary data.</text>
</comment>
<feature type="transmembrane region" description="Helical" evidence="1">
    <location>
        <begin position="167"/>
        <end position="190"/>
    </location>
</feature>
<evidence type="ECO:0000313" key="3">
    <source>
        <dbReference type="EMBL" id="MTB64839.1"/>
    </source>
</evidence>
<dbReference type="Proteomes" id="UP000435060">
    <property type="component" value="Unassembled WGS sequence"/>
</dbReference>
<dbReference type="RefSeq" id="WP_154608735.1">
    <property type="nucleotide sequence ID" value="NZ_CP072115.1"/>
</dbReference>
<gene>
    <name evidence="3" type="ORF">GGG87_07500</name>
    <name evidence="4" type="ORF">GGH11_07540</name>
</gene>
<feature type="transmembrane region" description="Helical" evidence="1">
    <location>
        <begin position="141"/>
        <end position="161"/>
    </location>
</feature>
<evidence type="ECO:0000313" key="4">
    <source>
        <dbReference type="EMBL" id="MWV56826.1"/>
    </source>
</evidence>
<dbReference type="EMBL" id="WUBJ01000009">
    <property type="protein sequence ID" value="MWV56826.1"/>
    <property type="molecule type" value="Genomic_DNA"/>
</dbReference>
<feature type="transmembrane region" description="Helical" evidence="1">
    <location>
        <begin position="117"/>
        <end position="134"/>
    </location>
</feature>
<feature type="transmembrane region" description="Helical" evidence="1">
    <location>
        <begin position="12"/>
        <end position="33"/>
    </location>
</feature>
<feature type="transmembrane region" description="Helical" evidence="1">
    <location>
        <begin position="77"/>
        <end position="97"/>
    </location>
</feature>
<protein>
    <recommendedName>
        <fullName evidence="2">VanZ-like domain-containing protein</fullName>
    </recommendedName>
</protein>
<accession>A0A6I4RAI2</accession>
<reference evidence="3 5" key="2">
    <citation type="submission" date="2019-11" db="EMBL/GenBank/DDBJ databases">
        <title>Streptococcis sp. isolated from the respiratory tract of Marmot.</title>
        <authorList>
            <person name="Zhang G."/>
        </authorList>
    </citation>
    <scope>NUCLEOTIDE SEQUENCE [LARGE SCALE GENOMIC DNA]</scope>
    <source>
        <strain evidence="3">Zg-86</strain>
        <strain evidence="5">zg-86</strain>
    </source>
</reference>
<evidence type="ECO:0000313" key="6">
    <source>
        <dbReference type="Proteomes" id="UP000435423"/>
    </source>
</evidence>
<feature type="domain" description="VanZ-like" evidence="2">
    <location>
        <begin position="81"/>
        <end position="180"/>
    </location>
</feature>
<dbReference type="EMBL" id="WLCG01000010">
    <property type="protein sequence ID" value="MTB64839.1"/>
    <property type="molecule type" value="Genomic_DNA"/>
</dbReference>
<evidence type="ECO:0000256" key="1">
    <source>
        <dbReference type="SAM" id="Phobius"/>
    </source>
</evidence>
<keyword evidence="1" id="KW-0472">Membrane</keyword>
<name>A0A6I4RAI2_9STRE</name>
<keyword evidence="5" id="KW-1185">Reference proteome</keyword>
<dbReference type="InterPro" id="IPR006976">
    <property type="entry name" value="VanZ-like"/>
</dbReference>
<reference evidence="4 6" key="1">
    <citation type="submission" date="2019-10" db="EMBL/GenBank/DDBJ databases">
        <title>Streptococcis sp, isolated from the respiratory tract of Marmot.</title>
        <authorList>
            <person name="Zhang G."/>
        </authorList>
    </citation>
    <scope>NUCLEOTIDE SEQUENCE [LARGE SCALE GENOMIC DNA]</scope>
    <source>
        <strain evidence="6">zg-70</strain>
        <strain evidence="4">Zg-70</strain>
    </source>
</reference>
<organism evidence="4 6">
    <name type="scientific">Streptococcus zhangguiae</name>
    <dbReference type="NCBI Taxonomy" id="2664091"/>
    <lineage>
        <taxon>Bacteria</taxon>
        <taxon>Bacillati</taxon>
        <taxon>Bacillota</taxon>
        <taxon>Bacilli</taxon>
        <taxon>Lactobacillales</taxon>
        <taxon>Streptococcaceae</taxon>
        <taxon>Streptococcus</taxon>
    </lineage>
</organism>
<dbReference type="Pfam" id="PF04892">
    <property type="entry name" value="VanZ"/>
    <property type="match status" value="1"/>
</dbReference>
<feature type="transmembrane region" description="Helical" evidence="1">
    <location>
        <begin position="45"/>
        <end position="65"/>
    </location>
</feature>
<dbReference type="AlphaFoldDB" id="A0A6I4RAI2"/>
<sequence length="194" mass="22339">MNKKYLLLDSMNALLSFFVCRYVFMHYLYFQYYLRMVVRMPEIDFVGPLLVILVMSYSVFVFMSFFYRKHVDRKMILVLYAIYFACLAFLLVFKSMGIKGLVLNPMETLQDIQARNIFVPLMNLVMLTPLGTLITRKKQFLVAVVGVIGVEIAQYVFSFGICDTGDIVLNSVGILTGIAIRQIGLLKFFLEKIG</sequence>